<dbReference type="Proteomes" id="UP001566132">
    <property type="component" value="Unassembled WGS sequence"/>
</dbReference>
<feature type="signal peptide" evidence="2">
    <location>
        <begin position="1"/>
        <end position="20"/>
    </location>
</feature>
<proteinExistence type="predicted"/>
<feature type="chain" id="PRO_5044887534" evidence="2">
    <location>
        <begin position="21"/>
        <end position="127"/>
    </location>
</feature>
<evidence type="ECO:0000256" key="1">
    <source>
        <dbReference type="SAM" id="MobiDB-lite"/>
    </source>
</evidence>
<dbReference type="AlphaFoldDB" id="A0ABD1F6C2"/>
<evidence type="ECO:0000313" key="3">
    <source>
        <dbReference type="EMBL" id="KAL1509480.1"/>
    </source>
</evidence>
<gene>
    <name evidence="3" type="ORF">ABEB36_004205</name>
</gene>
<sequence length="127" mass="14871">MWNQIVFFTLLQFLLISSRSLEPLEGPLWLDRFNDVFRKSSLTDDAKFDDNTPYYDNLRESDISFKEKRTFLSSSEKRALSMFARWGPINSFGKDRNPIRSGYPSKSFDSISAQTRSRMLGQPLRWG</sequence>
<reference evidence="3 4" key="1">
    <citation type="submission" date="2024-05" db="EMBL/GenBank/DDBJ databases">
        <title>Genetic variation in Jamaican populations of the coffee berry borer (Hypothenemus hampei).</title>
        <authorList>
            <person name="Errbii M."/>
            <person name="Myrie A."/>
        </authorList>
    </citation>
    <scope>NUCLEOTIDE SEQUENCE [LARGE SCALE GENOMIC DNA]</scope>
    <source>
        <strain evidence="3">JA-Hopewell-2020-01-JO</strain>
        <tissue evidence="3">Whole body</tissue>
    </source>
</reference>
<accession>A0ABD1F6C2</accession>
<keyword evidence="2" id="KW-0732">Signal</keyword>
<organism evidence="3 4">
    <name type="scientific">Hypothenemus hampei</name>
    <name type="common">Coffee berry borer</name>
    <dbReference type="NCBI Taxonomy" id="57062"/>
    <lineage>
        <taxon>Eukaryota</taxon>
        <taxon>Metazoa</taxon>
        <taxon>Ecdysozoa</taxon>
        <taxon>Arthropoda</taxon>
        <taxon>Hexapoda</taxon>
        <taxon>Insecta</taxon>
        <taxon>Pterygota</taxon>
        <taxon>Neoptera</taxon>
        <taxon>Endopterygota</taxon>
        <taxon>Coleoptera</taxon>
        <taxon>Polyphaga</taxon>
        <taxon>Cucujiformia</taxon>
        <taxon>Curculionidae</taxon>
        <taxon>Scolytinae</taxon>
        <taxon>Hypothenemus</taxon>
    </lineage>
</organism>
<dbReference type="EMBL" id="JBDJPC010000003">
    <property type="protein sequence ID" value="KAL1509480.1"/>
    <property type="molecule type" value="Genomic_DNA"/>
</dbReference>
<evidence type="ECO:0000256" key="2">
    <source>
        <dbReference type="SAM" id="SignalP"/>
    </source>
</evidence>
<comment type="caution">
    <text evidence="3">The sequence shown here is derived from an EMBL/GenBank/DDBJ whole genome shotgun (WGS) entry which is preliminary data.</text>
</comment>
<evidence type="ECO:0000313" key="4">
    <source>
        <dbReference type="Proteomes" id="UP001566132"/>
    </source>
</evidence>
<feature type="region of interest" description="Disordered" evidence="1">
    <location>
        <begin position="89"/>
        <end position="109"/>
    </location>
</feature>
<keyword evidence="4" id="KW-1185">Reference proteome</keyword>
<name>A0ABD1F6C2_HYPHA</name>
<protein>
    <submittedName>
        <fullName evidence="3">Uncharacterized protein</fullName>
    </submittedName>
</protein>